<dbReference type="EMBL" id="CP000667">
    <property type="protein sequence ID" value="ABP55427.1"/>
    <property type="molecule type" value="Genomic_DNA"/>
</dbReference>
<reference evidence="2" key="1">
    <citation type="journal article" date="2007" name="Proc. Natl. Acad. Sci. U.S.A.">
        <title>Genome sequencing reveals complex secondary metabolome in the marine actinomycete Salinispora tropica.</title>
        <authorList>
            <person name="Udwary D.W."/>
            <person name="Zeigler L."/>
            <person name="Asolkar R.N."/>
            <person name="Singan V."/>
            <person name="Lapidus A."/>
            <person name="Fenical W."/>
            <person name="Jensen P.R."/>
            <person name="Moore B.S."/>
        </authorList>
    </citation>
    <scope>NUCLEOTIDE SEQUENCE [LARGE SCALE GENOMIC DNA]</scope>
    <source>
        <strain evidence="2">ATCC BAA-916 / DSM 44818 / CNB-440</strain>
    </source>
</reference>
<evidence type="ECO:0000313" key="2">
    <source>
        <dbReference type="Proteomes" id="UP000000235"/>
    </source>
</evidence>
<dbReference type="Proteomes" id="UP000000235">
    <property type="component" value="Chromosome"/>
</dbReference>
<accession>A4X0T5</accession>
<dbReference type="STRING" id="369723.Strop_2989"/>
<dbReference type="AlphaFoldDB" id="A4X0T5"/>
<evidence type="ECO:0000313" key="1">
    <source>
        <dbReference type="EMBL" id="ABP55427.1"/>
    </source>
</evidence>
<gene>
    <name evidence="1" type="ordered locus">Strop_2989</name>
</gene>
<organism evidence="1 2">
    <name type="scientific">Salinispora tropica (strain ATCC BAA-916 / DSM 44818 / JCM 13857 / NBRC 105044 / CNB-440)</name>
    <dbReference type="NCBI Taxonomy" id="369723"/>
    <lineage>
        <taxon>Bacteria</taxon>
        <taxon>Bacillati</taxon>
        <taxon>Actinomycetota</taxon>
        <taxon>Actinomycetes</taxon>
        <taxon>Micromonosporales</taxon>
        <taxon>Micromonosporaceae</taxon>
        <taxon>Salinispora</taxon>
    </lineage>
</organism>
<dbReference type="HOGENOM" id="CLU_2587724_0_0_11"/>
<proteinExistence type="predicted"/>
<keyword evidence="2" id="KW-1185">Reference proteome</keyword>
<protein>
    <submittedName>
        <fullName evidence="1">Uncharacterized protein</fullName>
    </submittedName>
</protein>
<name>A4X0T5_SALTO</name>
<dbReference type="KEGG" id="stp:Strop_2989"/>
<sequence length="80" mass="8269">MLEDYPAGGEATCAQRGTPLNAFVKSVDLSANFAEQRLNSGSVDRAGLWRLAAVLIGAGGALPLGSTQALRLWSELGPSP</sequence>